<accession>A0ABT2ATA1</accession>
<comment type="caution">
    <text evidence="6">The sequence shown here is derived from an EMBL/GenBank/DDBJ whole genome shotgun (WGS) entry which is preliminary data.</text>
</comment>
<keyword evidence="3 4" id="KW-0443">Lipid metabolism</keyword>
<keyword evidence="1 4" id="KW-0378">Hydrolase</keyword>
<dbReference type="InterPro" id="IPR016035">
    <property type="entry name" value="Acyl_Trfase/lysoPLipase"/>
</dbReference>
<dbReference type="InterPro" id="IPR002641">
    <property type="entry name" value="PNPLA_dom"/>
</dbReference>
<dbReference type="PANTHER" id="PTHR14226:SF78">
    <property type="entry name" value="SLR0060 PROTEIN"/>
    <property type="match status" value="1"/>
</dbReference>
<protein>
    <submittedName>
        <fullName evidence="6">Patatin-like phospholipase family protein</fullName>
    </submittedName>
</protein>
<feature type="short sequence motif" description="GXGXXG" evidence="4">
    <location>
        <begin position="14"/>
        <end position="19"/>
    </location>
</feature>
<name>A0ABT2ATA1_9BURK</name>
<proteinExistence type="predicted"/>
<dbReference type="InterPro" id="IPR050301">
    <property type="entry name" value="NTE"/>
</dbReference>
<evidence type="ECO:0000259" key="5">
    <source>
        <dbReference type="PROSITE" id="PS51635"/>
    </source>
</evidence>
<feature type="domain" description="PNPLA" evidence="5">
    <location>
        <begin position="10"/>
        <end position="210"/>
    </location>
</feature>
<evidence type="ECO:0000256" key="3">
    <source>
        <dbReference type="ARBA" id="ARBA00023098"/>
    </source>
</evidence>
<dbReference type="Pfam" id="PF01734">
    <property type="entry name" value="Patatin"/>
    <property type="match status" value="1"/>
</dbReference>
<feature type="active site" description="Proton acceptor" evidence="4">
    <location>
        <position position="197"/>
    </location>
</feature>
<dbReference type="EMBL" id="JANUHA010000030">
    <property type="protein sequence ID" value="MCS0599474.1"/>
    <property type="molecule type" value="Genomic_DNA"/>
</dbReference>
<feature type="active site" description="Nucleophile" evidence="4">
    <location>
        <position position="44"/>
    </location>
</feature>
<evidence type="ECO:0000256" key="1">
    <source>
        <dbReference type="ARBA" id="ARBA00022801"/>
    </source>
</evidence>
<reference evidence="6 7" key="1">
    <citation type="submission" date="2022-08" db="EMBL/GenBank/DDBJ databases">
        <title>Reclassification of Massilia species as members of the genera Telluria, Duganella, Pseudoduganella, Mokoshia gen. nov. and Zemynaea gen. nov. using orthogonal and non-orthogonal genome-based approaches.</title>
        <authorList>
            <person name="Bowman J.P."/>
        </authorList>
    </citation>
    <scope>NUCLEOTIDE SEQUENCE [LARGE SCALE GENOMIC DNA]</scope>
    <source>
        <strain evidence="6 7">JCM 31661</strain>
    </source>
</reference>
<dbReference type="Gene3D" id="3.40.1090.10">
    <property type="entry name" value="Cytosolic phospholipase A2 catalytic domain"/>
    <property type="match status" value="2"/>
</dbReference>
<dbReference type="PROSITE" id="PS51635">
    <property type="entry name" value="PNPLA"/>
    <property type="match status" value="1"/>
</dbReference>
<evidence type="ECO:0000256" key="4">
    <source>
        <dbReference type="PROSITE-ProRule" id="PRU01161"/>
    </source>
</evidence>
<evidence type="ECO:0000313" key="6">
    <source>
        <dbReference type="EMBL" id="MCS0599474.1"/>
    </source>
</evidence>
<dbReference type="SUPFAM" id="SSF52151">
    <property type="entry name" value="FabD/lysophospholipase-like"/>
    <property type="match status" value="1"/>
</dbReference>
<gene>
    <name evidence="6" type="ORF">NX780_24330</name>
</gene>
<keyword evidence="7" id="KW-1185">Reference proteome</keyword>
<dbReference type="PANTHER" id="PTHR14226">
    <property type="entry name" value="NEUROPATHY TARGET ESTERASE/SWISS CHEESE D.MELANOGASTER"/>
    <property type="match status" value="1"/>
</dbReference>
<comment type="caution">
    <text evidence="4">Lacks conserved residue(s) required for the propagation of feature annotation.</text>
</comment>
<dbReference type="RefSeq" id="WP_258830467.1">
    <property type="nucleotide sequence ID" value="NZ_JANUHA010000030.1"/>
</dbReference>
<organism evidence="6 7">
    <name type="scientific">Massilia agri</name>
    <dbReference type="NCBI Taxonomy" id="1886785"/>
    <lineage>
        <taxon>Bacteria</taxon>
        <taxon>Pseudomonadati</taxon>
        <taxon>Pseudomonadota</taxon>
        <taxon>Betaproteobacteria</taxon>
        <taxon>Burkholderiales</taxon>
        <taxon>Oxalobacteraceae</taxon>
        <taxon>Telluria group</taxon>
        <taxon>Massilia</taxon>
    </lineage>
</organism>
<evidence type="ECO:0000313" key="7">
    <source>
        <dbReference type="Proteomes" id="UP001206572"/>
    </source>
</evidence>
<evidence type="ECO:0000256" key="2">
    <source>
        <dbReference type="ARBA" id="ARBA00022963"/>
    </source>
</evidence>
<sequence>MSTYNKKISLGLQGGGTYGAFTWGVLDRLLQEERLEITSLSGASAGAINAAIVADGYARGGGREGARRSLDRFWRALGGTALFSPLQRTPLDVLVGGFTMRHSPAYQLMEMAGALAGPVLEMPFTVNPLRNFLTAMIDFERVRSCEELKVFISATEVNSGRGKIFVREEMDVQRLMASACLPTVFAAVQVDGNAFWDGSFAANPPLAPLVESGGAQDLLVVQINPIERKEIPRSMADISNRANEIAFNTSFVREVNAMLHTHAVPSEEGGAALTYAPVRLHLVSANDLLADLAVSSKFNAEPGFLQMLHDRGVTAADAWLAQHFDDLGVRSTLDPSAVFGTGRA</sequence>
<dbReference type="Proteomes" id="UP001206572">
    <property type="component" value="Unassembled WGS sequence"/>
</dbReference>
<keyword evidence="2 4" id="KW-0442">Lipid degradation</keyword>
<feature type="short sequence motif" description="GXSXG" evidence="4">
    <location>
        <begin position="42"/>
        <end position="46"/>
    </location>
</feature>